<name>A0ABW7YMM0_9ACTN</name>
<comment type="caution">
    <text evidence="1">The sequence shown here is derived from an EMBL/GenBank/DDBJ whole genome shotgun (WGS) entry which is preliminary data.</text>
</comment>
<gene>
    <name evidence="1" type="ORF">ACIBG2_06095</name>
</gene>
<reference evidence="1 2" key="1">
    <citation type="submission" date="2024-10" db="EMBL/GenBank/DDBJ databases">
        <title>The Natural Products Discovery Center: Release of the First 8490 Sequenced Strains for Exploring Actinobacteria Biosynthetic Diversity.</title>
        <authorList>
            <person name="Kalkreuter E."/>
            <person name="Kautsar S.A."/>
            <person name="Yang D."/>
            <person name="Bader C.D."/>
            <person name="Teijaro C.N."/>
            <person name="Fluegel L."/>
            <person name="Davis C.M."/>
            <person name="Simpson J.R."/>
            <person name="Lauterbach L."/>
            <person name="Steele A.D."/>
            <person name="Gui C."/>
            <person name="Meng S."/>
            <person name="Li G."/>
            <person name="Viehrig K."/>
            <person name="Ye F."/>
            <person name="Su P."/>
            <person name="Kiefer A.F."/>
            <person name="Nichols A."/>
            <person name="Cepeda A.J."/>
            <person name="Yan W."/>
            <person name="Fan B."/>
            <person name="Jiang Y."/>
            <person name="Adhikari A."/>
            <person name="Zheng C.-J."/>
            <person name="Schuster L."/>
            <person name="Cowan T.M."/>
            <person name="Smanski M.J."/>
            <person name="Chevrette M.G."/>
            <person name="De Carvalho L.P.S."/>
            <person name="Shen B."/>
        </authorList>
    </citation>
    <scope>NUCLEOTIDE SEQUENCE [LARGE SCALE GENOMIC DNA]</scope>
    <source>
        <strain evidence="1 2">NPDC050545</strain>
    </source>
</reference>
<protein>
    <submittedName>
        <fullName evidence="1">Uncharacterized protein</fullName>
    </submittedName>
</protein>
<dbReference type="EMBL" id="JBITGY010000002">
    <property type="protein sequence ID" value="MFI6496931.1"/>
    <property type="molecule type" value="Genomic_DNA"/>
</dbReference>
<organism evidence="1 2">
    <name type="scientific">Nonomuraea typhae</name>
    <dbReference type="NCBI Taxonomy" id="2603600"/>
    <lineage>
        <taxon>Bacteria</taxon>
        <taxon>Bacillati</taxon>
        <taxon>Actinomycetota</taxon>
        <taxon>Actinomycetes</taxon>
        <taxon>Streptosporangiales</taxon>
        <taxon>Streptosporangiaceae</taxon>
        <taxon>Nonomuraea</taxon>
    </lineage>
</organism>
<evidence type="ECO:0000313" key="2">
    <source>
        <dbReference type="Proteomes" id="UP001612741"/>
    </source>
</evidence>
<evidence type="ECO:0000313" key="1">
    <source>
        <dbReference type="EMBL" id="MFI6496931.1"/>
    </source>
</evidence>
<keyword evidence="2" id="KW-1185">Reference proteome</keyword>
<accession>A0ABW7YMM0</accession>
<proteinExistence type="predicted"/>
<dbReference type="Proteomes" id="UP001612741">
    <property type="component" value="Unassembled WGS sequence"/>
</dbReference>
<sequence>MTTTTSYGTWNNRVDPYAANFETSIYEALGDYADTYDLDAIEAEYRSAINDALPSSVSLCGSDFIGPYDAEDADFEGYPIDEDGRLDVKAIAEGIDFWAIAAKHEL</sequence>
<dbReference type="RefSeq" id="WP_397079440.1">
    <property type="nucleotide sequence ID" value="NZ_JBITGY010000002.1"/>
</dbReference>